<reference evidence="2 3" key="1">
    <citation type="submission" date="2018-06" db="EMBL/GenBank/DDBJ databases">
        <authorList>
            <consortium name="Pathogen Informatics"/>
            <person name="Doyle S."/>
        </authorList>
    </citation>
    <scope>NUCLEOTIDE SEQUENCE [LARGE SCALE GENOMIC DNA]</scope>
    <source>
        <strain evidence="2 3">NCTC1542</strain>
    </source>
</reference>
<evidence type="ECO:0000313" key="3">
    <source>
        <dbReference type="Proteomes" id="UP000255389"/>
    </source>
</evidence>
<dbReference type="AlphaFoldDB" id="A0A378WDG0"/>
<dbReference type="Pfam" id="PF06013">
    <property type="entry name" value="WXG100"/>
    <property type="match status" value="1"/>
</dbReference>
<dbReference type="Gene3D" id="1.10.287.1060">
    <property type="entry name" value="ESAT-6-like"/>
    <property type="match status" value="1"/>
</dbReference>
<sequence>MAGVPNGQVWNFPAVHAAASGITSQASMIDGLHAEGKATLARLAELWGGAANTAYLELQNRWDTRAAETNQALISLAQSLHNAADEMQTTESYVQSQFSG</sequence>
<evidence type="ECO:0000256" key="1">
    <source>
        <dbReference type="RuleBase" id="RU362001"/>
    </source>
</evidence>
<comment type="similarity">
    <text evidence="1">Belongs to the WXG100 family.</text>
</comment>
<protein>
    <recommendedName>
        <fullName evidence="1">ESAT-6-like protein</fullName>
    </recommendedName>
</protein>
<accession>A0A378WDG0</accession>
<proteinExistence type="inferred from homology"/>
<dbReference type="InterPro" id="IPR010310">
    <property type="entry name" value="T7SS_ESAT-6-like"/>
</dbReference>
<organism evidence="2 3">
    <name type="scientific">Mycolicibacterium fortuitum</name>
    <name type="common">Mycobacterium fortuitum</name>
    <dbReference type="NCBI Taxonomy" id="1766"/>
    <lineage>
        <taxon>Bacteria</taxon>
        <taxon>Bacillati</taxon>
        <taxon>Actinomycetota</taxon>
        <taxon>Actinomycetes</taxon>
        <taxon>Mycobacteriales</taxon>
        <taxon>Mycobacteriaceae</taxon>
        <taxon>Mycolicibacterium</taxon>
    </lineage>
</organism>
<dbReference type="SUPFAM" id="SSF140453">
    <property type="entry name" value="EsxAB dimer-like"/>
    <property type="match status" value="1"/>
</dbReference>
<dbReference type="InterPro" id="IPR036689">
    <property type="entry name" value="ESAT-6-like_sf"/>
</dbReference>
<gene>
    <name evidence="2" type="primary">esxA</name>
    <name evidence="2" type="ORF">NCTC1542_06775</name>
</gene>
<dbReference type="Proteomes" id="UP000255389">
    <property type="component" value="Unassembled WGS sequence"/>
</dbReference>
<name>A0A378WDG0_MYCFO</name>
<dbReference type="EMBL" id="UGQY01000006">
    <property type="protein sequence ID" value="SUA31421.1"/>
    <property type="molecule type" value="Genomic_DNA"/>
</dbReference>
<evidence type="ECO:0000313" key="2">
    <source>
        <dbReference type="EMBL" id="SUA31421.1"/>
    </source>
</evidence>
<dbReference type="NCBIfam" id="TIGR03930">
    <property type="entry name" value="WXG100_ESAT6"/>
    <property type="match status" value="1"/>
</dbReference>